<evidence type="ECO:0000256" key="13">
    <source>
        <dbReference type="ARBA" id="ARBA00023136"/>
    </source>
</evidence>
<evidence type="ECO:0000256" key="1">
    <source>
        <dbReference type="ARBA" id="ARBA00000085"/>
    </source>
</evidence>
<dbReference type="PANTHER" id="PTHR45339">
    <property type="entry name" value="HYBRID SIGNAL TRANSDUCTION HISTIDINE KINASE J"/>
    <property type="match status" value="1"/>
</dbReference>
<dbReference type="SUPFAM" id="SSF47384">
    <property type="entry name" value="Homodimeric domain of signal transducing histidine kinase"/>
    <property type="match status" value="1"/>
</dbReference>
<dbReference type="SMART" id="SM00387">
    <property type="entry name" value="HATPase_c"/>
    <property type="match status" value="1"/>
</dbReference>
<evidence type="ECO:0000256" key="3">
    <source>
        <dbReference type="ARBA" id="ARBA00012438"/>
    </source>
</evidence>
<evidence type="ECO:0000256" key="2">
    <source>
        <dbReference type="ARBA" id="ARBA00004651"/>
    </source>
</evidence>
<feature type="modified residue" description="4-aspartylphosphate" evidence="14">
    <location>
        <position position="703"/>
    </location>
</feature>
<accession>A0A934S304</accession>
<feature type="domain" description="Histidine kinase" evidence="16">
    <location>
        <begin position="274"/>
        <end position="494"/>
    </location>
</feature>
<dbReference type="InterPro" id="IPR003661">
    <property type="entry name" value="HisK_dim/P_dom"/>
</dbReference>
<evidence type="ECO:0000256" key="12">
    <source>
        <dbReference type="ARBA" id="ARBA00023012"/>
    </source>
</evidence>
<dbReference type="Gene3D" id="3.40.50.2300">
    <property type="match status" value="2"/>
</dbReference>
<dbReference type="InterPro" id="IPR005467">
    <property type="entry name" value="His_kinase_dom"/>
</dbReference>
<dbReference type="Gene3D" id="3.30.565.10">
    <property type="entry name" value="Histidine kinase-like ATPase, C-terminal domain"/>
    <property type="match status" value="1"/>
</dbReference>
<feature type="transmembrane region" description="Helical" evidence="15">
    <location>
        <begin position="21"/>
        <end position="42"/>
    </location>
</feature>
<feature type="transmembrane region" description="Helical" evidence="15">
    <location>
        <begin position="207"/>
        <end position="227"/>
    </location>
</feature>
<evidence type="ECO:0000256" key="11">
    <source>
        <dbReference type="ARBA" id="ARBA00022989"/>
    </source>
</evidence>
<dbReference type="InterPro" id="IPR011006">
    <property type="entry name" value="CheY-like_superfamily"/>
</dbReference>
<keyword evidence="5 14" id="KW-0597">Phosphoprotein</keyword>
<keyword evidence="12" id="KW-0902">Two-component regulatory system</keyword>
<dbReference type="PRINTS" id="PR00344">
    <property type="entry name" value="BCTRLSENSOR"/>
</dbReference>
<comment type="catalytic activity">
    <reaction evidence="1">
        <text>ATP + protein L-histidine = ADP + protein N-phospho-L-histidine.</text>
        <dbReference type="EC" id="2.7.13.3"/>
    </reaction>
</comment>
<feature type="domain" description="Response regulatory" evidence="17">
    <location>
        <begin position="514"/>
        <end position="627"/>
    </location>
</feature>
<dbReference type="Pfam" id="PF00512">
    <property type="entry name" value="HisKA"/>
    <property type="match status" value="1"/>
</dbReference>
<evidence type="ECO:0000256" key="8">
    <source>
        <dbReference type="ARBA" id="ARBA00022741"/>
    </source>
</evidence>
<comment type="caution">
    <text evidence="18">The sequence shown here is derived from an EMBL/GenBank/DDBJ whole genome shotgun (WGS) entry which is preliminary data.</text>
</comment>
<dbReference type="CDD" id="cd00082">
    <property type="entry name" value="HisKA"/>
    <property type="match status" value="1"/>
</dbReference>
<feature type="domain" description="Response regulatory" evidence="17">
    <location>
        <begin position="654"/>
        <end position="770"/>
    </location>
</feature>
<reference evidence="18" key="1">
    <citation type="submission" date="2021-01" db="EMBL/GenBank/DDBJ databases">
        <title>Modified the classification status of verrucomicrobia.</title>
        <authorList>
            <person name="Feng X."/>
        </authorList>
    </citation>
    <scope>NUCLEOTIDE SEQUENCE</scope>
    <source>
        <strain evidence="18">KCTC 22041</strain>
    </source>
</reference>
<keyword evidence="19" id="KW-1185">Reference proteome</keyword>
<dbReference type="SUPFAM" id="SSF103190">
    <property type="entry name" value="Sensory domain-like"/>
    <property type="match status" value="1"/>
</dbReference>
<keyword evidence="8" id="KW-0547">Nucleotide-binding</keyword>
<dbReference type="GO" id="GO:0005886">
    <property type="term" value="C:plasma membrane"/>
    <property type="evidence" value="ECO:0007669"/>
    <property type="project" value="UniProtKB-SubCell"/>
</dbReference>
<dbReference type="FunFam" id="3.30.565.10:FF:000010">
    <property type="entry name" value="Sensor histidine kinase RcsC"/>
    <property type="match status" value="1"/>
</dbReference>
<dbReference type="Pfam" id="PF00072">
    <property type="entry name" value="Response_reg"/>
    <property type="match status" value="2"/>
</dbReference>
<dbReference type="Pfam" id="PF02518">
    <property type="entry name" value="HATPase_c"/>
    <property type="match status" value="1"/>
</dbReference>
<gene>
    <name evidence="18" type="ORF">JIN85_03755</name>
</gene>
<evidence type="ECO:0000256" key="5">
    <source>
        <dbReference type="ARBA" id="ARBA00022553"/>
    </source>
</evidence>
<name>A0A934S304_9BACT</name>
<keyword evidence="4" id="KW-1003">Cell membrane</keyword>
<dbReference type="EC" id="2.7.13.3" evidence="3"/>
<dbReference type="Proteomes" id="UP000603141">
    <property type="component" value="Unassembled WGS sequence"/>
</dbReference>
<dbReference type="SMART" id="SM00448">
    <property type="entry name" value="REC"/>
    <property type="match status" value="2"/>
</dbReference>
<keyword evidence="9" id="KW-0418">Kinase</keyword>
<dbReference type="InterPro" id="IPR029151">
    <property type="entry name" value="Sensor-like_sf"/>
</dbReference>
<dbReference type="CDD" id="cd16922">
    <property type="entry name" value="HATPase_EvgS-ArcB-TorS-like"/>
    <property type="match status" value="1"/>
</dbReference>
<evidence type="ECO:0000256" key="7">
    <source>
        <dbReference type="ARBA" id="ARBA00022692"/>
    </source>
</evidence>
<dbReference type="FunFam" id="1.10.287.130:FF:000003">
    <property type="entry name" value="Histidine kinase"/>
    <property type="match status" value="1"/>
</dbReference>
<evidence type="ECO:0000259" key="17">
    <source>
        <dbReference type="PROSITE" id="PS50110"/>
    </source>
</evidence>
<evidence type="ECO:0000256" key="6">
    <source>
        <dbReference type="ARBA" id="ARBA00022679"/>
    </source>
</evidence>
<evidence type="ECO:0000259" key="16">
    <source>
        <dbReference type="PROSITE" id="PS50109"/>
    </source>
</evidence>
<evidence type="ECO:0000256" key="9">
    <source>
        <dbReference type="ARBA" id="ARBA00022777"/>
    </source>
</evidence>
<dbReference type="EMBL" id="JAENIJ010000004">
    <property type="protein sequence ID" value="MBK1881516.1"/>
    <property type="molecule type" value="Genomic_DNA"/>
</dbReference>
<dbReference type="InterPro" id="IPR004358">
    <property type="entry name" value="Sig_transdc_His_kin-like_C"/>
</dbReference>
<sequence>MLHSVNHLPTRRRIRPGRDGFLVGLLIWIVACSGLGITYWFARIAQIDAVREELDQLARVAATQIDGDAHGQLHSADQMGSPLHLQTLQPLVKFHRATKDLFYVYTAVLDHDDIRIILDTSYLYKVPGDDEPPDELGGIYENEDPDFLKALQEHRVVINQSPSPEGDTYLMSGFAPIWDSAGNFKGVVGVDMRLVRFQQRLAIIRRAALGALAAVSLLSIFGGAVVFKHRRRAAVAAKNDHLARIEIQEAKERAEKAAKEAEEANRAKSTFLAVMSHEIRTPMNGVIGMSALLRETNLNPQQLDYLQTIENSGDALLTLINDILDYSKIEAGKIELELTQVDVRSCVEEALDLFVSHAAARNIELVCSIASDVPACVSGDVTRIRQVLVNLIGNAVKFTEKGEVVVSVTCDPADSKDRLMFSVRDTGIGIPEDRRERLFQSFSQVDSSTTRLYGGTGLGLVICRRLVELMGGEIAVKSKVGEGSEFIFSVIAPAMQGVRPRVSLDPEPCLMGHRLLVIDDNSVNREILSGLAQAWGVEVTVASSADEALAAMENGSFEIALVDWNMPFKSGGDFAREVRKRYPDSPMKLVLLSSTSPSFAEIANLFDARLLKPVKALALHNIMVALVGGNAAGGNSSVAESGFDEKLGQVCPLRILLAEDNAVNQKVALSVLKSLGYRADLAANGVEVLSATELISYDVILMDMQMPEMDGLGATRELRRRSPDAPLWIIALTAAAMREDQDKALAAGMNDYLAKPFRIPDLANALKLAYLMLYGKPGEPRT</sequence>
<evidence type="ECO:0000256" key="10">
    <source>
        <dbReference type="ARBA" id="ARBA00022840"/>
    </source>
</evidence>
<dbReference type="PANTHER" id="PTHR45339:SF1">
    <property type="entry name" value="HYBRID SIGNAL TRANSDUCTION HISTIDINE KINASE J"/>
    <property type="match status" value="1"/>
</dbReference>
<proteinExistence type="predicted"/>
<dbReference type="GO" id="GO:0000155">
    <property type="term" value="F:phosphorelay sensor kinase activity"/>
    <property type="evidence" value="ECO:0007669"/>
    <property type="project" value="InterPro"/>
</dbReference>
<evidence type="ECO:0000313" key="18">
    <source>
        <dbReference type="EMBL" id="MBK1881516.1"/>
    </source>
</evidence>
<dbReference type="Gene3D" id="1.10.287.130">
    <property type="match status" value="1"/>
</dbReference>
<dbReference type="InterPro" id="IPR001789">
    <property type="entry name" value="Sig_transdc_resp-reg_receiver"/>
</dbReference>
<keyword evidence="10" id="KW-0067">ATP-binding</keyword>
<keyword evidence="7 15" id="KW-0812">Transmembrane</keyword>
<dbReference type="PROSITE" id="PS50110">
    <property type="entry name" value="RESPONSE_REGULATORY"/>
    <property type="match status" value="2"/>
</dbReference>
<evidence type="ECO:0000256" key="4">
    <source>
        <dbReference type="ARBA" id="ARBA00022475"/>
    </source>
</evidence>
<feature type="modified residue" description="4-aspartylphosphate" evidence="14">
    <location>
        <position position="563"/>
    </location>
</feature>
<dbReference type="GO" id="GO:0005524">
    <property type="term" value="F:ATP binding"/>
    <property type="evidence" value="ECO:0007669"/>
    <property type="project" value="UniProtKB-KW"/>
</dbReference>
<keyword evidence="11 15" id="KW-1133">Transmembrane helix</keyword>
<keyword evidence="6" id="KW-0808">Transferase</keyword>
<dbReference type="CDD" id="cd00156">
    <property type="entry name" value="REC"/>
    <property type="match status" value="1"/>
</dbReference>
<organism evidence="18 19">
    <name type="scientific">Luteolibacter pohnpeiensis</name>
    <dbReference type="NCBI Taxonomy" id="454153"/>
    <lineage>
        <taxon>Bacteria</taxon>
        <taxon>Pseudomonadati</taxon>
        <taxon>Verrucomicrobiota</taxon>
        <taxon>Verrucomicrobiia</taxon>
        <taxon>Verrucomicrobiales</taxon>
        <taxon>Verrucomicrobiaceae</taxon>
        <taxon>Luteolibacter</taxon>
    </lineage>
</organism>
<dbReference type="InterPro" id="IPR036890">
    <property type="entry name" value="HATPase_C_sf"/>
</dbReference>
<dbReference type="AlphaFoldDB" id="A0A934S304"/>
<dbReference type="SUPFAM" id="SSF55874">
    <property type="entry name" value="ATPase domain of HSP90 chaperone/DNA topoisomerase II/histidine kinase"/>
    <property type="match status" value="1"/>
</dbReference>
<evidence type="ECO:0000256" key="15">
    <source>
        <dbReference type="SAM" id="Phobius"/>
    </source>
</evidence>
<keyword evidence="13 15" id="KW-0472">Membrane</keyword>
<dbReference type="SUPFAM" id="SSF52172">
    <property type="entry name" value="CheY-like"/>
    <property type="match status" value="2"/>
</dbReference>
<evidence type="ECO:0000313" key="19">
    <source>
        <dbReference type="Proteomes" id="UP000603141"/>
    </source>
</evidence>
<dbReference type="InterPro" id="IPR003594">
    <property type="entry name" value="HATPase_dom"/>
</dbReference>
<dbReference type="SMART" id="SM00388">
    <property type="entry name" value="HisKA"/>
    <property type="match status" value="1"/>
</dbReference>
<evidence type="ECO:0000256" key="14">
    <source>
        <dbReference type="PROSITE-ProRule" id="PRU00169"/>
    </source>
</evidence>
<dbReference type="CDD" id="cd17546">
    <property type="entry name" value="REC_hyHK_CKI1_RcsC-like"/>
    <property type="match status" value="1"/>
</dbReference>
<comment type="subcellular location">
    <subcellularLocation>
        <location evidence="2">Cell membrane</location>
        <topology evidence="2">Multi-pass membrane protein</topology>
    </subcellularLocation>
</comment>
<dbReference type="InterPro" id="IPR036097">
    <property type="entry name" value="HisK_dim/P_sf"/>
</dbReference>
<dbReference type="PROSITE" id="PS50109">
    <property type="entry name" value="HIS_KIN"/>
    <property type="match status" value="1"/>
</dbReference>
<protein>
    <recommendedName>
        <fullName evidence="3">histidine kinase</fullName>
        <ecNumber evidence="3">2.7.13.3</ecNumber>
    </recommendedName>
</protein>